<organism evidence="8 9">
    <name type="scientific">Escherichia coli</name>
    <dbReference type="NCBI Taxonomy" id="562"/>
    <lineage>
        <taxon>Bacteria</taxon>
        <taxon>Pseudomonadati</taxon>
        <taxon>Pseudomonadota</taxon>
        <taxon>Gammaproteobacteria</taxon>
        <taxon>Enterobacterales</taxon>
        <taxon>Enterobacteriaceae</taxon>
        <taxon>Escherichia</taxon>
    </lineage>
</organism>
<dbReference type="InterPro" id="IPR037171">
    <property type="entry name" value="NagB/RpiA_transferase-like"/>
</dbReference>
<dbReference type="SMART" id="SM01134">
    <property type="entry name" value="DeoRC"/>
    <property type="match status" value="1"/>
</dbReference>
<evidence type="ECO:0000256" key="1">
    <source>
        <dbReference type="ARBA" id="ARBA00012725"/>
    </source>
</evidence>
<proteinExistence type="predicted"/>
<evidence type="ECO:0000256" key="6">
    <source>
        <dbReference type="ARBA" id="ARBA00024481"/>
    </source>
</evidence>
<dbReference type="SUPFAM" id="SSF52913">
    <property type="entry name" value="RNA 3'-terminal phosphate cyclase, RPTC, insert domain"/>
    <property type="match status" value="1"/>
</dbReference>
<dbReference type="AlphaFoldDB" id="A0A377BVM8"/>
<dbReference type="GO" id="GO:0003700">
    <property type="term" value="F:DNA-binding transcription factor activity"/>
    <property type="evidence" value="ECO:0007669"/>
    <property type="project" value="InterPro"/>
</dbReference>
<dbReference type="InterPro" id="IPR023797">
    <property type="entry name" value="RNA3'_phos_cyclase_dom"/>
</dbReference>
<dbReference type="Pfam" id="PF05189">
    <property type="entry name" value="RTC_insert"/>
    <property type="match status" value="1"/>
</dbReference>
<dbReference type="Gene3D" id="3.65.10.20">
    <property type="entry name" value="RNA 3'-terminal phosphate cyclase domain"/>
    <property type="match status" value="2"/>
</dbReference>
<reference evidence="8 9" key="1">
    <citation type="submission" date="2018-06" db="EMBL/GenBank/DDBJ databases">
        <authorList>
            <consortium name="Pathogen Informatics"/>
            <person name="Doyle S."/>
        </authorList>
    </citation>
    <scope>NUCLEOTIDE SEQUENCE [LARGE SCALE GENOMIC DNA]</scope>
    <source>
        <strain evidence="8 9">NCTC10429</strain>
    </source>
</reference>
<dbReference type="FunFam" id="1.10.10.10:FF:000081">
    <property type="entry name" value="DeoR/GlpR family transcriptional regulator"/>
    <property type="match status" value="1"/>
</dbReference>
<dbReference type="Gene3D" id="1.10.10.10">
    <property type="entry name" value="Winged helix-like DNA-binding domain superfamily/Winged helix DNA-binding domain"/>
    <property type="match status" value="1"/>
</dbReference>
<dbReference type="InterPro" id="IPR037136">
    <property type="entry name" value="RNA3'_phos_cyclase_dom_sf"/>
</dbReference>
<dbReference type="FunFam" id="3.30.750.70:FF:000001">
    <property type="entry name" value="DeoR/GlpR family transcriptional regulator"/>
    <property type="match status" value="1"/>
</dbReference>
<dbReference type="PROSITE" id="PS01287">
    <property type="entry name" value="RTC"/>
    <property type="match status" value="1"/>
</dbReference>
<evidence type="ECO:0000256" key="2">
    <source>
        <dbReference type="ARBA" id="ARBA00022491"/>
    </source>
</evidence>
<keyword evidence="2" id="KW-0678">Repressor</keyword>
<keyword evidence="4" id="KW-0238">DNA-binding</keyword>
<accession>A0A377BVM8</accession>
<dbReference type="EMBL" id="UGEX01000001">
    <property type="protein sequence ID" value="STL77788.1"/>
    <property type="molecule type" value="Genomic_DNA"/>
</dbReference>
<evidence type="ECO:0000256" key="4">
    <source>
        <dbReference type="ARBA" id="ARBA00023125"/>
    </source>
</evidence>
<feature type="domain" description="HTH deoR-type" evidence="7">
    <location>
        <begin position="3"/>
        <end position="58"/>
    </location>
</feature>
<dbReference type="Proteomes" id="UP000254088">
    <property type="component" value="Unassembled WGS sequence"/>
</dbReference>
<keyword evidence="8" id="KW-0436">Ligase</keyword>
<dbReference type="SUPFAM" id="SSF100950">
    <property type="entry name" value="NagB/RpiA/CoA transferase-like"/>
    <property type="match status" value="1"/>
</dbReference>
<dbReference type="InterPro" id="IPR020719">
    <property type="entry name" value="RNA3'_term_phos_cycl-like_CS"/>
</dbReference>
<keyword evidence="5" id="KW-0804">Transcription</keyword>
<dbReference type="InterPro" id="IPR013792">
    <property type="entry name" value="RNA3'P_cycl/enolpyr_Trfase_a/b"/>
</dbReference>
<dbReference type="SUPFAM" id="SSF46785">
    <property type="entry name" value="Winged helix' DNA-binding domain"/>
    <property type="match status" value="1"/>
</dbReference>
<evidence type="ECO:0000313" key="9">
    <source>
        <dbReference type="Proteomes" id="UP000254088"/>
    </source>
</evidence>
<keyword evidence="3" id="KW-0805">Transcription regulation</keyword>
<dbReference type="InterPro" id="IPR036553">
    <property type="entry name" value="RPTC_insert"/>
</dbReference>
<name>A0A377BVM8_ECOLX</name>
<dbReference type="NCBIfam" id="NF003247">
    <property type="entry name" value="PRK04204.1-3"/>
    <property type="match status" value="1"/>
</dbReference>
<dbReference type="InterPro" id="IPR001034">
    <property type="entry name" value="DeoR_HTH"/>
</dbReference>
<comment type="catalytic activity">
    <reaction evidence="6">
        <text>a 3'-end 3'-phospho-ribonucleotide-RNA + ATP = a 3'-end 2',3'-cyclophospho-ribonucleotide-RNA + AMP + diphosphate</text>
        <dbReference type="Rhea" id="RHEA:23976"/>
        <dbReference type="Rhea" id="RHEA-COMP:10463"/>
        <dbReference type="Rhea" id="RHEA-COMP:10464"/>
        <dbReference type="ChEBI" id="CHEBI:30616"/>
        <dbReference type="ChEBI" id="CHEBI:33019"/>
        <dbReference type="ChEBI" id="CHEBI:83062"/>
        <dbReference type="ChEBI" id="CHEBI:83064"/>
        <dbReference type="ChEBI" id="CHEBI:456215"/>
        <dbReference type="EC" id="6.5.1.4"/>
    </reaction>
</comment>
<evidence type="ECO:0000256" key="5">
    <source>
        <dbReference type="ARBA" id="ARBA00023163"/>
    </source>
</evidence>
<dbReference type="SUPFAM" id="SSF55205">
    <property type="entry name" value="EPT/RTPC-like"/>
    <property type="match status" value="2"/>
</dbReference>
<dbReference type="InterPro" id="IPR036388">
    <property type="entry name" value="WH-like_DNA-bd_sf"/>
</dbReference>
<dbReference type="PROSITE" id="PS00894">
    <property type="entry name" value="HTH_DEOR_1"/>
    <property type="match status" value="1"/>
</dbReference>
<dbReference type="PANTHER" id="PTHR30363">
    <property type="entry name" value="HTH-TYPE TRANSCRIPTIONAL REGULATOR SRLR-RELATED"/>
    <property type="match status" value="1"/>
</dbReference>
<dbReference type="InterPro" id="IPR050313">
    <property type="entry name" value="Carb_Metab_HTH_regulators"/>
</dbReference>
<dbReference type="GO" id="GO:0003677">
    <property type="term" value="F:DNA binding"/>
    <property type="evidence" value="ECO:0007669"/>
    <property type="project" value="UniProtKB-KW"/>
</dbReference>
<dbReference type="PRINTS" id="PR00037">
    <property type="entry name" value="HTHLACR"/>
</dbReference>
<dbReference type="InterPro" id="IPR018356">
    <property type="entry name" value="Tscrpt_reg_HTH_DeoR_CS"/>
</dbReference>
<dbReference type="InterPro" id="IPR013791">
    <property type="entry name" value="RNA3'-term_phos_cycl_insert"/>
</dbReference>
<gene>
    <name evidence="8" type="primary">rtcA</name>
    <name evidence="8" type="ORF">NCTC10429_00932</name>
</gene>
<sequence length="413" mass="44894">MKQTQRHNGIIELVKQQGYVSTEELVEHFSVSPQTIRRDLNELAEQNLILRHHGGAALPSSSVNTPWHDRKATQTEEKERIARKVAEQIPNGSTLFIDIGTTPEAVAHALLNHSNLRIVTNNLNVANTLMVKEDFRIILAGGELRSRDGGIIGEATLDFISQFRFAIGSAGSCTLVLQTVLPALWFADGPSRVEVSGGTDNPSAPPADFIRRVLEPLLAKMGIHQQTTLLRHGFYPAGGGVVATEVSPVASFNTLQLGERGNIVQMRGEVLLAGVPRHVAEREIATLAGSFSLHEQNIHNLPRDQGPGNTVSLEVESENITERFFVVGEKRVSAEVVAAQLVKEVKRYLASTAAVGEYLADQLVLPMALAGAGEFTVAHPSCHLLTNIAVVERFLPVRFSLIETDGVTRVSIE</sequence>
<evidence type="ECO:0000256" key="3">
    <source>
        <dbReference type="ARBA" id="ARBA00023015"/>
    </source>
</evidence>
<dbReference type="PANTHER" id="PTHR30363:SF4">
    <property type="entry name" value="GLYCEROL-3-PHOSPHATE REGULON REPRESSOR"/>
    <property type="match status" value="1"/>
</dbReference>
<dbReference type="SMART" id="SM00420">
    <property type="entry name" value="HTH_DEOR"/>
    <property type="match status" value="1"/>
</dbReference>
<dbReference type="EC" id="6.5.1.4" evidence="1"/>
<dbReference type="GO" id="GO:0045892">
    <property type="term" value="P:negative regulation of DNA-templated transcription"/>
    <property type="evidence" value="ECO:0007669"/>
    <property type="project" value="UniProtKB-ARBA"/>
</dbReference>
<dbReference type="Gene3D" id="3.30.750.70">
    <property type="entry name" value="4-hydroxybutyrate coenzyme like domains"/>
    <property type="match status" value="1"/>
</dbReference>
<dbReference type="Pfam" id="PF01137">
    <property type="entry name" value="RTC"/>
    <property type="match status" value="1"/>
</dbReference>
<evidence type="ECO:0000313" key="8">
    <source>
        <dbReference type="EMBL" id="STL77788.1"/>
    </source>
</evidence>
<dbReference type="Pfam" id="PF08220">
    <property type="entry name" value="HTH_DeoR"/>
    <property type="match status" value="1"/>
</dbReference>
<dbReference type="NCBIfam" id="NF008154">
    <property type="entry name" value="PRK10906.1"/>
    <property type="match status" value="1"/>
</dbReference>
<evidence type="ECO:0000259" key="7">
    <source>
        <dbReference type="PROSITE" id="PS51000"/>
    </source>
</evidence>
<dbReference type="InterPro" id="IPR036390">
    <property type="entry name" value="WH_DNA-bd_sf"/>
</dbReference>
<dbReference type="PROSITE" id="PS51000">
    <property type="entry name" value="HTH_DEOR_2"/>
    <property type="match status" value="1"/>
</dbReference>
<dbReference type="GO" id="GO:0003963">
    <property type="term" value="F:RNA-3'-phosphate cyclase activity"/>
    <property type="evidence" value="ECO:0007669"/>
    <property type="project" value="UniProtKB-EC"/>
</dbReference>
<protein>
    <recommendedName>
        <fullName evidence="1">RNA 3'-terminal-phosphate cyclase (ATP)</fullName>
        <ecNumber evidence="1">6.5.1.4</ecNumber>
    </recommendedName>
</protein>